<organism evidence="2 3">
    <name type="scientific">Candidatus Thalassospirochaeta sargassi</name>
    <dbReference type="NCBI Taxonomy" id="3119039"/>
    <lineage>
        <taxon>Bacteria</taxon>
        <taxon>Pseudomonadati</taxon>
        <taxon>Spirochaetota</taxon>
        <taxon>Spirochaetia</taxon>
        <taxon>Spirochaetales</taxon>
        <taxon>Spirochaetaceae</taxon>
        <taxon>Candidatus Thalassospirochaeta</taxon>
    </lineage>
</organism>
<dbReference type="Proteomes" id="UP001221217">
    <property type="component" value="Unassembled WGS sequence"/>
</dbReference>
<reference evidence="2 3" key="1">
    <citation type="submission" date="2022-12" db="EMBL/GenBank/DDBJ databases">
        <title>Metagenome assembled genome from gulf of manar.</title>
        <authorList>
            <person name="Kohli P."/>
            <person name="Pk S."/>
            <person name="Venkata Ramana C."/>
            <person name="Sasikala C."/>
        </authorList>
    </citation>
    <scope>NUCLEOTIDE SEQUENCE [LARGE SCALE GENOMIC DNA]</scope>
    <source>
        <strain evidence="2">JB008</strain>
    </source>
</reference>
<evidence type="ECO:0000259" key="1">
    <source>
        <dbReference type="PROSITE" id="PS50164"/>
    </source>
</evidence>
<feature type="domain" description="GIY-YIG" evidence="1">
    <location>
        <begin position="17"/>
        <end position="107"/>
    </location>
</feature>
<comment type="caution">
    <text evidence="2">The sequence shown here is derived from an EMBL/GenBank/DDBJ whole genome shotgun (WGS) entry which is preliminary data.</text>
</comment>
<accession>A0AAJ1IH94</accession>
<sequence length="247" mass="27893">MKQNEIPGFPPEVIDKLKYYVYRLIDPRNGETFYVGKGRGNRVFQHMRGALGDEESDELSDKLQIIREILSAGLDVIHVIHRHGMDEKMAFEVEAALIDAYPGISNIAGGTGSNDFGPMNALEIIDRYAAEEAVFCHKCLMITVNRSFSERGIYDATRFAWKISKTKVKSVELVLSVIQGMIVEVFKPAVWLDATKDNFPEIQINSPGRIGFTGEVAEDAIRDLYIRKRIPDSYRKRGAVNPVKYSF</sequence>
<dbReference type="CDD" id="cd10440">
    <property type="entry name" value="GIY-YIG_COG3680"/>
    <property type="match status" value="1"/>
</dbReference>
<proteinExistence type="predicted"/>
<dbReference type="PROSITE" id="PS50164">
    <property type="entry name" value="GIY_YIG"/>
    <property type="match status" value="1"/>
</dbReference>
<evidence type="ECO:0000313" key="2">
    <source>
        <dbReference type="EMBL" id="MDC7227907.1"/>
    </source>
</evidence>
<dbReference type="Pfam" id="PF22945">
    <property type="entry name" value="LEM-3_GIY-YIG"/>
    <property type="match status" value="1"/>
</dbReference>
<evidence type="ECO:0000313" key="3">
    <source>
        <dbReference type="Proteomes" id="UP001221217"/>
    </source>
</evidence>
<dbReference type="AlphaFoldDB" id="A0AAJ1IH94"/>
<dbReference type="InterPro" id="IPR000305">
    <property type="entry name" value="GIY-YIG_endonuc"/>
</dbReference>
<gene>
    <name evidence="2" type="ORF">PQJ61_14165</name>
</gene>
<protein>
    <recommendedName>
        <fullName evidence="1">GIY-YIG domain-containing protein</fullName>
    </recommendedName>
</protein>
<name>A0AAJ1IH94_9SPIO</name>
<dbReference type="EMBL" id="JAQQAL010000035">
    <property type="protein sequence ID" value="MDC7227907.1"/>
    <property type="molecule type" value="Genomic_DNA"/>
</dbReference>